<feature type="transmembrane region" description="Helical" evidence="1">
    <location>
        <begin position="514"/>
        <end position="530"/>
    </location>
</feature>
<keyword evidence="1" id="KW-0812">Transmembrane</keyword>
<feature type="transmembrane region" description="Helical" evidence="1">
    <location>
        <begin position="255"/>
        <end position="275"/>
    </location>
</feature>
<keyword evidence="1" id="KW-1133">Transmembrane helix</keyword>
<feature type="transmembrane region" description="Helical" evidence="1">
    <location>
        <begin position="446"/>
        <end position="467"/>
    </location>
</feature>
<dbReference type="EMBL" id="SLWS01000001">
    <property type="protein sequence ID" value="TCO65462.1"/>
    <property type="molecule type" value="Genomic_DNA"/>
</dbReference>
<feature type="transmembrane region" description="Helical" evidence="1">
    <location>
        <begin position="349"/>
        <end position="366"/>
    </location>
</feature>
<organism evidence="2 3">
    <name type="scientific">Actinocrispum wychmicini</name>
    <dbReference type="NCBI Taxonomy" id="1213861"/>
    <lineage>
        <taxon>Bacteria</taxon>
        <taxon>Bacillati</taxon>
        <taxon>Actinomycetota</taxon>
        <taxon>Actinomycetes</taxon>
        <taxon>Pseudonocardiales</taxon>
        <taxon>Pseudonocardiaceae</taxon>
        <taxon>Actinocrispum</taxon>
    </lineage>
</organism>
<protein>
    <submittedName>
        <fullName evidence="2">Uncharacterized protein</fullName>
    </submittedName>
</protein>
<feature type="transmembrane region" description="Helical" evidence="1">
    <location>
        <begin position="197"/>
        <end position="214"/>
    </location>
</feature>
<proteinExistence type="predicted"/>
<feature type="transmembrane region" description="Helical" evidence="1">
    <location>
        <begin position="114"/>
        <end position="136"/>
    </location>
</feature>
<gene>
    <name evidence="2" type="ORF">EV192_1011254</name>
</gene>
<keyword evidence="1" id="KW-0472">Membrane</keyword>
<sequence>MPLLLKVAVVVAALAAGLLSVGPFVGVVSPELTPAYHSGFLLVLLAAVPVVLAVGLLVGGRAVGAAGVLVGSALLGLGRVFRDLQLVSGPLVASRPELAVATSLAPLKAGTGTWLLIAGNALTLVAGMLVIVRAGARPGSVVAVEFEEDGGQRRQLLAGGLVFGGLATLGLLMPAFYSDNAFVLTPDLMNGPGMAAAGGWLMAAAALFGSVLAATSQSPKFGRGVLLGLGVAVLGVLLPSQIAAAAVEWLQTDGLSVVATVGAIGLIGTAVWPAGYVPWRQSETKLGTLTTYRSHVVAGVLAILAGITGLLGRAADLVVVERPTDKPITQTDLLILLSRVRPQSYADRLLLPAGLLLLVLGVLLLIKPIAAAVRPALSVGWVAMPLAGLGALDAVVTATNTSTAIRSGTGVVWTVIAVVLAIAAAVFAGAAGGLERDTLEQDEERRTNIVLAAPIVAAAMFAVGAFGLPTMRAAEFAAPGLWQNLRLASWGLLLAVVAILIAIGIATRSRPGRAAMLLLGAAAVVGVHAMEFPLTSARAAGAEVGPGTWLSLACIAALVISAFVALAVRPERR</sequence>
<feature type="transmembrane region" description="Helical" evidence="1">
    <location>
        <begin position="36"/>
        <end position="58"/>
    </location>
</feature>
<feature type="transmembrane region" description="Helical" evidence="1">
    <location>
        <begin position="296"/>
        <end position="315"/>
    </location>
</feature>
<comment type="caution">
    <text evidence="2">The sequence shown here is derived from an EMBL/GenBank/DDBJ whole genome shotgun (WGS) entry which is preliminary data.</text>
</comment>
<evidence type="ECO:0000313" key="3">
    <source>
        <dbReference type="Proteomes" id="UP000295680"/>
    </source>
</evidence>
<name>A0A4R2K1C0_9PSEU</name>
<feature type="transmembrane region" description="Helical" evidence="1">
    <location>
        <begin position="226"/>
        <end position="249"/>
    </location>
</feature>
<feature type="transmembrane region" description="Helical" evidence="1">
    <location>
        <begin position="411"/>
        <end position="434"/>
    </location>
</feature>
<feature type="transmembrane region" description="Helical" evidence="1">
    <location>
        <begin position="550"/>
        <end position="568"/>
    </location>
</feature>
<feature type="transmembrane region" description="Helical" evidence="1">
    <location>
        <begin position="378"/>
        <end position="399"/>
    </location>
</feature>
<dbReference type="AlphaFoldDB" id="A0A4R2K1C0"/>
<dbReference type="Proteomes" id="UP000295680">
    <property type="component" value="Unassembled WGS sequence"/>
</dbReference>
<accession>A0A4R2K1C0</accession>
<feature type="transmembrane region" description="Helical" evidence="1">
    <location>
        <begin position="63"/>
        <end position="81"/>
    </location>
</feature>
<evidence type="ECO:0000256" key="1">
    <source>
        <dbReference type="SAM" id="Phobius"/>
    </source>
</evidence>
<evidence type="ECO:0000313" key="2">
    <source>
        <dbReference type="EMBL" id="TCO65462.1"/>
    </source>
</evidence>
<keyword evidence="3" id="KW-1185">Reference proteome</keyword>
<reference evidence="2 3" key="1">
    <citation type="submission" date="2019-03" db="EMBL/GenBank/DDBJ databases">
        <title>Genomic Encyclopedia of Type Strains, Phase IV (KMG-IV): sequencing the most valuable type-strain genomes for metagenomic binning, comparative biology and taxonomic classification.</title>
        <authorList>
            <person name="Goeker M."/>
        </authorList>
    </citation>
    <scope>NUCLEOTIDE SEQUENCE [LARGE SCALE GENOMIC DNA]</scope>
    <source>
        <strain evidence="2 3">DSM 45934</strain>
    </source>
</reference>
<feature type="transmembrane region" description="Helical" evidence="1">
    <location>
        <begin position="156"/>
        <end position="177"/>
    </location>
</feature>
<feature type="transmembrane region" description="Helical" evidence="1">
    <location>
        <begin position="487"/>
        <end position="507"/>
    </location>
</feature>